<name>A0A8U7NXT0_CORMO</name>
<comment type="subcellular location">
    <subcellularLocation>
        <location evidence="1">Cell membrane</location>
        <topology evidence="1">Single-pass type I membrane protein</topology>
    </subcellularLocation>
</comment>
<organism evidence="7 8">
    <name type="scientific">Corvus moneduloides</name>
    <name type="common">New Caledonian crow</name>
    <dbReference type="NCBI Taxonomy" id="1196302"/>
    <lineage>
        <taxon>Eukaryota</taxon>
        <taxon>Metazoa</taxon>
        <taxon>Chordata</taxon>
        <taxon>Craniata</taxon>
        <taxon>Vertebrata</taxon>
        <taxon>Euteleostomi</taxon>
        <taxon>Archelosauria</taxon>
        <taxon>Archosauria</taxon>
        <taxon>Dinosauria</taxon>
        <taxon>Saurischia</taxon>
        <taxon>Theropoda</taxon>
        <taxon>Coelurosauria</taxon>
        <taxon>Aves</taxon>
        <taxon>Neognathae</taxon>
        <taxon>Neoaves</taxon>
        <taxon>Telluraves</taxon>
        <taxon>Australaves</taxon>
        <taxon>Passeriformes</taxon>
        <taxon>Corvoidea</taxon>
        <taxon>Corvidae</taxon>
        <taxon>Corvus</taxon>
    </lineage>
</organism>
<dbReference type="Ensembl" id="ENSCMUT00000032579.1">
    <property type="protein sequence ID" value="ENSCMUP00000030146.1"/>
    <property type="gene ID" value="ENSCMUG00000017919.1"/>
</dbReference>
<reference evidence="7" key="3">
    <citation type="submission" date="2025-09" db="UniProtKB">
        <authorList>
            <consortium name="Ensembl"/>
        </authorList>
    </citation>
    <scope>IDENTIFICATION</scope>
</reference>
<evidence type="ECO:0000256" key="3">
    <source>
        <dbReference type="ARBA" id="ARBA00022553"/>
    </source>
</evidence>
<evidence type="ECO:0000256" key="4">
    <source>
        <dbReference type="ARBA" id="ARBA00022859"/>
    </source>
</evidence>
<dbReference type="PANTHER" id="PTHR16803:SF0">
    <property type="entry name" value="HIGH AFFINITY IMMUNOGLOBULIN EPSILON RECEPTOR SUBUNIT GAMMA"/>
    <property type="match status" value="1"/>
</dbReference>
<keyword evidence="3" id="KW-0597">Phosphoprotein</keyword>
<evidence type="ECO:0000256" key="5">
    <source>
        <dbReference type="ARBA" id="ARBA00023157"/>
    </source>
</evidence>
<evidence type="ECO:0000313" key="7">
    <source>
        <dbReference type="Ensembl" id="ENSCMUP00000030146.1"/>
    </source>
</evidence>
<evidence type="ECO:0000313" key="8">
    <source>
        <dbReference type="Proteomes" id="UP000694553"/>
    </source>
</evidence>
<dbReference type="GO" id="GO:0032998">
    <property type="term" value="C:Fc-epsilon receptor I complex"/>
    <property type="evidence" value="ECO:0007669"/>
    <property type="project" value="InterPro"/>
</dbReference>
<dbReference type="GO" id="GO:0019767">
    <property type="term" value="F:IgE receptor activity"/>
    <property type="evidence" value="ECO:0007669"/>
    <property type="project" value="InterPro"/>
</dbReference>
<proteinExistence type="predicted"/>
<protein>
    <submittedName>
        <fullName evidence="7">Uncharacterized protein</fullName>
    </submittedName>
</protein>
<keyword evidence="5" id="KW-1015">Disulfide bond</keyword>
<sequence length="90" mass="9945">MGGLRELGGAWRIWAGNPPKIPAGALVEPEICYVLDAILFLYSLILTGLYCRLRVRLGGSCRPRPLFWGVPQGLSAGNQETYETLQMKHS</sequence>
<reference evidence="8" key="1">
    <citation type="submission" date="2019-10" db="EMBL/GenBank/DDBJ databases">
        <title>Corvus moneduloides (New Caledonian crow) genome, bCorMon1, primary haplotype.</title>
        <authorList>
            <person name="Rutz C."/>
            <person name="Fungtammasan C."/>
            <person name="Mountcastle J."/>
            <person name="Formenti G."/>
            <person name="Chow W."/>
            <person name="Howe K."/>
            <person name="Steele M.P."/>
            <person name="Fernandes J."/>
            <person name="Gilbert M.T.P."/>
            <person name="Fedrigo O."/>
            <person name="Jarvis E.D."/>
            <person name="Gemmell N."/>
        </authorList>
    </citation>
    <scope>NUCLEOTIDE SEQUENCE [LARGE SCALE GENOMIC DNA]</scope>
</reference>
<keyword evidence="6" id="KW-0675">Receptor</keyword>
<keyword evidence="8" id="KW-1185">Reference proteome</keyword>
<keyword evidence="2" id="KW-1003">Cell membrane</keyword>
<dbReference type="InterPro" id="IPR042340">
    <property type="entry name" value="FCER1G"/>
</dbReference>
<dbReference type="AlphaFoldDB" id="A0A8U7NXT0"/>
<evidence type="ECO:0000256" key="2">
    <source>
        <dbReference type="ARBA" id="ARBA00022475"/>
    </source>
</evidence>
<accession>A0A8U7NXT0</accession>
<dbReference type="PANTHER" id="PTHR16803">
    <property type="entry name" value="HIGH AFFINITY IMMUNOGLOBULIN EPSILON RECEPTOR GAMMA-SUBUNIT"/>
    <property type="match status" value="1"/>
</dbReference>
<keyword evidence="4" id="KW-0391">Immunity</keyword>
<evidence type="ECO:0000256" key="6">
    <source>
        <dbReference type="ARBA" id="ARBA00023170"/>
    </source>
</evidence>
<dbReference type="OMA" id="CRLKIQM"/>
<dbReference type="Pfam" id="PF11628">
    <property type="entry name" value="TCR_zetazeta"/>
    <property type="match status" value="1"/>
</dbReference>
<keyword evidence="2" id="KW-0472">Membrane</keyword>
<dbReference type="InterPro" id="IPR021663">
    <property type="entry name" value="CD3_zeta/IgE_Fc_rcpt_gamma"/>
</dbReference>
<dbReference type="Proteomes" id="UP000694553">
    <property type="component" value="Unassembled WGS sequence"/>
</dbReference>
<reference evidence="7" key="2">
    <citation type="submission" date="2025-08" db="UniProtKB">
        <authorList>
            <consortium name="Ensembl"/>
        </authorList>
    </citation>
    <scope>IDENTIFICATION</scope>
</reference>
<evidence type="ECO:0000256" key="1">
    <source>
        <dbReference type="ARBA" id="ARBA00004251"/>
    </source>
</evidence>
<dbReference type="GO" id="GO:0002376">
    <property type="term" value="P:immune system process"/>
    <property type="evidence" value="ECO:0007669"/>
    <property type="project" value="UniProtKB-KW"/>
</dbReference>